<reference evidence="3 4" key="1">
    <citation type="submission" date="2015-01" db="EMBL/GenBank/DDBJ databases">
        <title>The Genome Sequence of Exophiala sideris CBS121828.</title>
        <authorList>
            <consortium name="The Broad Institute Genomics Platform"/>
            <person name="Cuomo C."/>
            <person name="de Hoog S."/>
            <person name="Gorbushina A."/>
            <person name="Stielow B."/>
            <person name="Teixiera M."/>
            <person name="Abouelleil A."/>
            <person name="Chapman S.B."/>
            <person name="Priest M."/>
            <person name="Young S.K."/>
            <person name="Wortman J."/>
            <person name="Nusbaum C."/>
            <person name="Birren B."/>
        </authorList>
    </citation>
    <scope>NUCLEOTIDE SEQUENCE [LARGE SCALE GENOMIC DNA]</scope>
    <source>
        <strain evidence="3 4">CBS 121828</strain>
    </source>
</reference>
<organism evidence="3 4">
    <name type="scientific">Exophiala sideris</name>
    <dbReference type="NCBI Taxonomy" id="1016849"/>
    <lineage>
        <taxon>Eukaryota</taxon>
        <taxon>Fungi</taxon>
        <taxon>Dikarya</taxon>
        <taxon>Ascomycota</taxon>
        <taxon>Pezizomycotina</taxon>
        <taxon>Eurotiomycetes</taxon>
        <taxon>Chaetothyriomycetidae</taxon>
        <taxon>Chaetothyriales</taxon>
        <taxon>Herpotrichiellaceae</taxon>
        <taxon>Exophiala</taxon>
    </lineage>
</organism>
<dbReference type="AlphaFoldDB" id="A0A0D1WVT1"/>
<dbReference type="PANTHER" id="PTHR33112:SF16">
    <property type="entry name" value="HETEROKARYON INCOMPATIBILITY DOMAIN-CONTAINING PROTEIN"/>
    <property type="match status" value="1"/>
</dbReference>
<proteinExistence type="predicted"/>
<dbReference type="InterPro" id="IPR010730">
    <property type="entry name" value="HET"/>
</dbReference>
<feature type="region of interest" description="Disordered" evidence="1">
    <location>
        <begin position="1"/>
        <end position="20"/>
    </location>
</feature>
<dbReference type="EMBL" id="KN846953">
    <property type="protein sequence ID" value="KIV79276.1"/>
    <property type="molecule type" value="Genomic_DNA"/>
</dbReference>
<feature type="compositionally biased region" description="Pro residues" evidence="1">
    <location>
        <begin position="1"/>
        <end position="13"/>
    </location>
</feature>
<dbReference type="OrthoDB" id="5125733at2759"/>
<evidence type="ECO:0000313" key="4">
    <source>
        <dbReference type="Proteomes" id="UP000053599"/>
    </source>
</evidence>
<dbReference type="Proteomes" id="UP000053599">
    <property type="component" value="Unassembled WGS sequence"/>
</dbReference>
<dbReference type="PANTHER" id="PTHR33112">
    <property type="entry name" value="DOMAIN PROTEIN, PUTATIVE-RELATED"/>
    <property type="match status" value="1"/>
</dbReference>
<dbReference type="HOGENOM" id="CLU_002639_3_1_1"/>
<name>A0A0D1WVT1_9EURO</name>
<protein>
    <recommendedName>
        <fullName evidence="2">Heterokaryon incompatibility domain-containing protein</fullName>
    </recommendedName>
</protein>
<accession>A0A0D1WVT1</accession>
<dbReference type="Pfam" id="PF06985">
    <property type="entry name" value="HET"/>
    <property type="match status" value="1"/>
</dbReference>
<gene>
    <name evidence="3" type="ORF">PV11_06844</name>
</gene>
<sequence length="666" mass="75111">MALSPQPPAPAPAPSGRQSVTKPCPVCHNIDRSRIIYWKGGPTRHRMFKRYYQTSDYHSLKIPLNDLKFSASRECPLCAIVFDIFRWLARVRAAGLNAIYEAKVELCVPFNSHYPVVLTYSWLPAPEAPIPRQYDFQISVPSKSNTLPWSTMNVGQQVPKDPWLGRFRPATWLRECLQHHHRGSCKTNSGQATSSMPKRLLFLGNSNDDSFQHQLKLADTFDSKHIPYVALSYCWGASKHIITKSANYDQHLHNISWSAIPATYRDAIKFTRALGYRYLWIDALCIIQDDKQDWSHEAAHMADIYSDAILVISAANATHVGFGLLHERPGWRQFKNRLKKGHDDPTHLLIQEPVVHSNVLGDPALEGTLPLFRRAWTLQERILATRLVHFAAGEMIWECATMCACECGHLQATKAVTSRQRYDLSSLDRMSDKERANLWDGLALSYQNRLITKDQDRLSALSGLAHRFQSDGLGHYLAGLWSKFAISMMLWEVRQGRPATEYVAPSWSWATVQGRLKRNDSIEPNSRFRAKLLDSGCTRATDDPYGAIIPGSGFVKLSSPCADATIVRNVRSGHPAILLPPAIQAFLQSDNEVEASQIGATVKCLFPRGLETGPSGRYVEALVLTLSKNMEHYQRIGIAHINKHSLRDHQERGHDLRLISQTITIV</sequence>
<evidence type="ECO:0000259" key="2">
    <source>
        <dbReference type="Pfam" id="PF06985"/>
    </source>
</evidence>
<feature type="domain" description="Heterokaryon incompatibility" evidence="2">
    <location>
        <begin position="228"/>
        <end position="380"/>
    </location>
</feature>
<evidence type="ECO:0000313" key="3">
    <source>
        <dbReference type="EMBL" id="KIV79276.1"/>
    </source>
</evidence>
<evidence type="ECO:0000256" key="1">
    <source>
        <dbReference type="SAM" id="MobiDB-lite"/>
    </source>
</evidence>